<dbReference type="InterPro" id="IPR027417">
    <property type="entry name" value="P-loop_NTPase"/>
</dbReference>
<dbReference type="InterPro" id="IPR017871">
    <property type="entry name" value="ABC_transporter-like_CS"/>
</dbReference>
<dbReference type="Pfam" id="PF00005">
    <property type="entry name" value="ABC_tran"/>
    <property type="match status" value="1"/>
</dbReference>
<dbReference type="PROSITE" id="PS00211">
    <property type="entry name" value="ABC_TRANSPORTER_1"/>
    <property type="match status" value="1"/>
</dbReference>
<keyword evidence="3" id="KW-0547">Nucleotide-binding</keyword>
<sequence>MNTTPTSSGEQACKIELRDVYKVFGNRAPEAVELLKQGADKQAVQKQTDCIVGLAGVDACFPAQQISCVMGLSGSGKSTLVRHINRLIDPSAGQVLVDGQDILQLDMASLRQFRRYGISMVFQAFGLLPHLTVVENVAFGLEVRGDKRSQAREQARLWLERVGLQDYSDNYPDELSGGMQQRVGLARALAVDADILLMDEAFSALDPLIRYEMQDELLRLQSSLNKTIIFITHDIDEALRLGQHIVVLREGRVEQSGTPAQIRDEPVNEYVARFVNKAHQ</sequence>
<dbReference type="SUPFAM" id="SSF52540">
    <property type="entry name" value="P-loop containing nucleoside triphosphate hydrolases"/>
    <property type="match status" value="1"/>
</dbReference>
<protein>
    <submittedName>
        <fullName evidence="6">ABC transporter ATP-binding protein</fullName>
    </submittedName>
</protein>
<evidence type="ECO:0000313" key="6">
    <source>
        <dbReference type="EMBL" id="PWE12582.1"/>
    </source>
</evidence>
<dbReference type="AlphaFoldDB" id="A0A2U2BF04"/>
<dbReference type="GO" id="GO:0016887">
    <property type="term" value="F:ATP hydrolysis activity"/>
    <property type="evidence" value="ECO:0007669"/>
    <property type="project" value="InterPro"/>
</dbReference>
<dbReference type="RefSeq" id="WP_109089782.1">
    <property type="nucleotide sequence ID" value="NZ_QEXO01000005.1"/>
</dbReference>
<comment type="caution">
    <text evidence="6">The sequence shown here is derived from an EMBL/GenBank/DDBJ whole genome shotgun (WGS) entry which is preliminary data.</text>
</comment>
<proteinExistence type="predicted"/>
<accession>A0A2U2BF04</accession>
<dbReference type="InterPro" id="IPR051921">
    <property type="entry name" value="ABC_osmolyte_uptake_ATP-bind"/>
</dbReference>
<keyword evidence="4 6" id="KW-0067">ATP-binding</keyword>
<keyword evidence="2" id="KW-1003">Cell membrane</keyword>
<dbReference type="InterPro" id="IPR003439">
    <property type="entry name" value="ABC_transporter-like_ATP-bd"/>
</dbReference>
<keyword evidence="2" id="KW-0472">Membrane</keyword>
<dbReference type="GO" id="GO:0015697">
    <property type="term" value="P:quaternary ammonium group transport"/>
    <property type="evidence" value="ECO:0007669"/>
    <property type="project" value="UniProtKB-ARBA"/>
</dbReference>
<evidence type="ECO:0000313" key="7">
    <source>
        <dbReference type="Proteomes" id="UP000245216"/>
    </source>
</evidence>
<dbReference type="PANTHER" id="PTHR43869">
    <property type="entry name" value="GLYCINE BETAINE/PROLINE BETAINE TRANSPORT SYSTEM ATP-BINDING PROTEIN PROV"/>
    <property type="match status" value="1"/>
</dbReference>
<evidence type="ECO:0000256" key="4">
    <source>
        <dbReference type="ARBA" id="ARBA00022840"/>
    </source>
</evidence>
<evidence type="ECO:0000256" key="2">
    <source>
        <dbReference type="ARBA" id="ARBA00022475"/>
    </source>
</evidence>
<evidence type="ECO:0000259" key="5">
    <source>
        <dbReference type="PROSITE" id="PS50893"/>
    </source>
</evidence>
<dbReference type="FunFam" id="3.40.50.300:FF:000425">
    <property type="entry name" value="Probable ABC transporter, ATP-binding subunit"/>
    <property type="match status" value="1"/>
</dbReference>
<feature type="domain" description="ABC transporter" evidence="5">
    <location>
        <begin position="15"/>
        <end position="275"/>
    </location>
</feature>
<dbReference type="Gene3D" id="3.40.50.300">
    <property type="entry name" value="P-loop containing nucleotide triphosphate hydrolases"/>
    <property type="match status" value="1"/>
</dbReference>
<reference evidence="6 7" key="1">
    <citation type="submission" date="2018-05" db="EMBL/GenBank/DDBJ databases">
        <title>Genome Sequence of an Efficient Indole-Degrading Bacterium, Alcaligenes sp.YBY.</title>
        <authorList>
            <person name="Yang B."/>
        </authorList>
    </citation>
    <scope>NUCLEOTIDE SEQUENCE [LARGE SCALE GENOMIC DNA]</scope>
    <source>
        <strain evidence="6 7">YBY</strain>
    </source>
</reference>
<dbReference type="STRING" id="511.UZ73_10985"/>
<gene>
    <name evidence="6" type="ORF">DF183_17535</name>
</gene>
<dbReference type="Proteomes" id="UP000245216">
    <property type="component" value="Unassembled WGS sequence"/>
</dbReference>
<evidence type="ECO:0000256" key="3">
    <source>
        <dbReference type="ARBA" id="ARBA00022741"/>
    </source>
</evidence>
<dbReference type="PANTHER" id="PTHR43869:SF1">
    <property type="entry name" value="GLYCINE BETAINE_PROLINE BETAINE TRANSPORT SYSTEM ATP-BINDING PROTEIN PROV"/>
    <property type="match status" value="1"/>
</dbReference>
<dbReference type="GO" id="GO:0005524">
    <property type="term" value="F:ATP binding"/>
    <property type="evidence" value="ECO:0007669"/>
    <property type="project" value="UniProtKB-KW"/>
</dbReference>
<name>A0A2U2BF04_ALCFA</name>
<dbReference type="SMART" id="SM00382">
    <property type="entry name" value="AAA"/>
    <property type="match status" value="1"/>
</dbReference>
<organism evidence="6 7">
    <name type="scientific">Alcaligenes faecalis</name>
    <dbReference type="NCBI Taxonomy" id="511"/>
    <lineage>
        <taxon>Bacteria</taxon>
        <taxon>Pseudomonadati</taxon>
        <taxon>Pseudomonadota</taxon>
        <taxon>Betaproteobacteria</taxon>
        <taxon>Burkholderiales</taxon>
        <taxon>Alcaligenaceae</taxon>
        <taxon>Alcaligenes</taxon>
    </lineage>
</organism>
<dbReference type="EMBL" id="QEXO01000005">
    <property type="protein sequence ID" value="PWE12582.1"/>
    <property type="molecule type" value="Genomic_DNA"/>
</dbReference>
<keyword evidence="1" id="KW-0813">Transport</keyword>
<evidence type="ECO:0000256" key="1">
    <source>
        <dbReference type="ARBA" id="ARBA00022448"/>
    </source>
</evidence>
<dbReference type="PROSITE" id="PS50893">
    <property type="entry name" value="ABC_TRANSPORTER_2"/>
    <property type="match status" value="1"/>
</dbReference>
<dbReference type="InterPro" id="IPR003593">
    <property type="entry name" value="AAA+_ATPase"/>
</dbReference>
<reference evidence="6 7" key="2">
    <citation type="submission" date="2018-05" db="EMBL/GenBank/DDBJ databases">
        <authorList>
            <person name="Lanie J.A."/>
            <person name="Ng W.-L."/>
            <person name="Kazmierczak K.M."/>
            <person name="Andrzejewski T.M."/>
            <person name="Davidsen T.M."/>
            <person name="Wayne K.J."/>
            <person name="Tettelin H."/>
            <person name="Glass J.I."/>
            <person name="Rusch D."/>
            <person name="Podicherti R."/>
            <person name="Tsui H.-C.T."/>
            <person name="Winkler M.E."/>
        </authorList>
    </citation>
    <scope>NUCLEOTIDE SEQUENCE [LARGE SCALE GENOMIC DNA]</scope>
    <source>
        <strain evidence="6 7">YBY</strain>
    </source>
</reference>